<dbReference type="AlphaFoldDB" id="A0A380C225"/>
<evidence type="ECO:0000256" key="3">
    <source>
        <dbReference type="ARBA" id="ARBA00012953"/>
    </source>
</evidence>
<evidence type="ECO:0000256" key="7">
    <source>
        <dbReference type="ARBA" id="ARBA00033711"/>
    </source>
</evidence>
<evidence type="ECO:0000313" key="8">
    <source>
        <dbReference type="EMBL" id="SUJ11222.1"/>
    </source>
</evidence>
<dbReference type="RefSeq" id="WP_115361973.1">
    <property type="nucleotide sequence ID" value="NZ_CP038012.1"/>
</dbReference>
<comment type="cofactor">
    <cofactor evidence="1">
        <name>Mg(2+)</name>
        <dbReference type="ChEBI" id="CHEBI:18420"/>
    </cofactor>
</comment>
<dbReference type="GO" id="GO:0050532">
    <property type="term" value="F:2-phosphosulfolactate phosphatase activity"/>
    <property type="evidence" value="ECO:0007669"/>
    <property type="project" value="UniProtKB-EC"/>
</dbReference>
<evidence type="ECO:0000313" key="9">
    <source>
        <dbReference type="Proteomes" id="UP000254519"/>
    </source>
</evidence>
<dbReference type="SUPFAM" id="SSF142823">
    <property type="entry name" value="ComB-like"/>
    <property type="match status" value="1"/>
</dbReference>
<organism evidence="8 9">
    <name type="scientific">Sporosarcina pasteurii</name>
    <name type="common">Bacillus pasteurii</name>
    <dbReference type="NCBI Taxonomy" id="1474"/>
    <lineage>
        <taxon>Bacteria</taxon>
        <taxon>Bacillati</taxon>
        <taxon>Bacillota</taxon>
        <taxon>Bacilli</taxon>
        <taxon>Bacillales</taxon>
        <taxon>Caryophanaceae</taxon>
        <taxon>Sporosarcina</taxon>
    </lineage>
</organism>
<comment type="similarity">
    <text evidence="2">Belongs to the ComB family.</text>
</comment>
<evidence type="ECO:0000256" key="6">
    <source>
        <dbReference type="ARBA" id="ARBA00022842"/>
    </source>
</evidence>
<dbReference type="EMBL" id="UGYZ01000002">
    <property type="protein sequence ID" value="SUJ11222.1"/>
    <property type="molecule type" value="Genomic_DNA"/>
</dbReference>
<dbReference type="PANTHER" id="PTHR37311:SF1">
    <property type="entry name" value="2-PHOSPHOSULFOLACTATE PHOSPHATASE-RELATED"/>
    <property type="match status" value="1"/>
</dbReference>
<dbReference type="OrthoDB" id="4913at2"/>
<reference evidence="8 9" key="1">
    <citation type="submission" date="2018-06" db="EMBL/GenBank/DDBJ databases">
        <authorList>
            <consortium name="Pathogen Informatics"/>
            <person name="Doyle S."/>
        </authorList>
    </citation>
    <scope>NUCLEOTIDE SEQUENCE [LARGE SCALE GENOMIC DNA]</scope>
    <source>
        <strain evidence="9">ATCC 11859 / DSM 33 / NCIB 8841 / NCTC 4822</strain>
    </source>
</reference>
<dbReference type="PANTHER" id="PTHR37311">
    <property type="entry name" value="2-PHOSPHOSULFOLACTATE PHOSPHATASE-RELATED"/>
    <property type="match status" value="1"/>
</dbReference>
<gene>
    <name evidence="8" type="primary">comB</name>
    <name evidence="8" type="ORF">NCTC4822_02099</name>
</gene>
<dbReference type="EC" id="3.1.3.71" evidence="3"/>
<proteinExistence type="inferred from homology"/>
<dbReference type="Proteomes" id="UP000254519">
    <property type="component" value="Unassembled WGS sequence"/>
</dbReference>
<accession>A0A380C225</accession>
<dbReference type="InterPro" id="IPR005238">
    <property type="entry name" value="ComB-like"/>
</dbReference>
<sequence length="244" mass="26513">MGKHKLHVLLSKEEVNPEKIDPETVVVVFDVLLATTTIAAVLQYGANEVIPVVNGGEGLKVAEGLQQTATILTGEYGGRTIEGFIEPLPTILRDLVAEKTMILSTTNGTVAIRNVTKAKNIYAASLVNASAVAKEIATNHTDKKVLLVCAGGSNRRFAMEDFYGAGCFIDKLMHQNPSWALTDSANTALLFYRGNETESERILTNSETGQMLVQMGLVKDVRFASEIDRIDVVPQFENGEMTLK</sequence>
<keyword evidence="5 8" id="KW-0378">Hydrolase</keyword>
<evidence type="ECO:0000256" key="4">
    <source>
        <dbReference type="ARBA" id="ARBA00021948"/>
    </source>
</evidence>
<keyword evidence="9" id="KW-1185">Reference proteome</keyword>
<name>A0A380C225_SPOPA</name>
<evidence type="ECO:0000256" key="2">
    <source>
        <dbReference type="ARBA" id="ARBA00009997"/>
    </source>
</evidence>
<dbReference type="Pfam" id="PF04029">
    <property type="entry name" value="2-ph_phosp"/>
    <property type="match status" value="1"/>
</dbReference>
<comment type="catalytic activity">
    <reaction evidence="7">
        <text>(2R)-O-phospho-3-sulfolactate + H2O = (2R)-3-sulfolactate + phosphate</text>
        <dbReference type="Rhea" id="RHEA:23416"/>
        <dbReference type="ChEBI" id="CHEBI:15377"/>
        <dbReference type="ChEBI" id="CHEBI:15597"/>
        <dbReference type="ChEBI" id="CHEBI:43474"/>
        <dbReference type="ChEBI" id="CHEBI:58738"/>
        <dbReference type="EC" id="3.1.3.71"/>
    </reaction>
</comment>
<keyword evidence="6" id="KW-0460">Magnesium</keyword>
<dbReference type="GO" id="GO:0050545">
    <property type="term" value="F:sulfopyruvate decarboxylase activity"/>
    <property type="evidence" value="ECO:0007669"/>
    <property type="project" value="TreeGrafter"/>
</dbReference>
<dbReference type="InterPro" id="IPR036702">
    <property type="entry name" value="ComB-like_sf"/>
</dbReference>
<evidence type="ECO:0000256" key="1">
    <source>
        <dbReference type="ARBA" id="ARBA00001946"/>
    </source>
</evidence>
<evidence type="ECO:0000256" key="5">
    <source>
        <dbReference type="ARBA" id="ARBA00022801"/>
    </source>
</evidence>
<dbReference type="GO" id="GO:0000287">
    <property type="term" value="F:magnesium ion binding"/>
    <property type="evidence" value="ECO:0007669"/>
    <property type="project" value="InterPro"/>
</dbReference>
<dbReference type="Gene3D" id="3.90.1560.10">
    <property type="entry name" value="ComB-like"/>
    <property type="match status" value="1"/>
</dbReference>
<protein>
    <recommendedName>
        <fullName evidence="4">Probable 2-phosphosulfolactate phosphatase</fullName>
        <ecNumber evidence="3">3.1.3.71</ecNumber>
    </recommendedName>
</protein>